<feature type="domain" description="Peptidase C14 caspase" evidence="1">
    <location>
        <begin position="8"/>
        <end position="253"/>
    </location>
</feature>
<keyword evidence="3" id="KW-1185">Reference proteome</keyword>
<dbReference type="OrthoDB" id="161433at2"/>
<sequence length="343" mass="37495">MPEQFTHGYALLIGVGKTVDARWSLPVTVKDAQALKAVLIDPNLCAYPSTPDHIRLLHDEGATRSAILAGLDWLQGKAAADSDATIVLYYSGHGMFDLASHTYYLLQHDFDRQSIAQTALAADTLTEKLRQMTAKRLWVIIDSCHAEGMASAKDDLPADWLPTALPKGVVDALKQGDGRAVFTSSRGNQSSWVRPDQTLSLYTYHLLEALKGAANQPGDRLVNLSNVMTHLGKTVTESARTMRQAEQTPFFDTATEDFPVALLRGGKGLPSQPQSSALPRVMTNQEVVTPALAMARRSLAILEEQAAGFGKLQMPAHLRIELEEKRQQVAELEARLQEGNANE</sequence>
<dbReference type="Pfam" id="PF00656">
    <property type="entry name" value="Peptidase_C14"/>
    <property type="match status" value="1"/>
</dbReference>
<reference evidence="2 3" key="2">
    <citation type="submission" date="2018-03" db="EMBL/GenBank/DDBJ databases">
        <title>The ancient ancestry and fast evolution of plastids.</title>
        <authorList>
            <person name="Moore K.R."/>
            <person name="Magnabosco C."/>
            <person name="Momper L."/>
            <person name="Gold D.A."/>
            <person name="Bosak T."/>
            <person name="Fournier G.P."/>
        </authorList>
    </citation>
    <scope>NUCLEOTIDE SEQUENCE [LARGE SCALE GENOMIC DNA]</scope>
    <source>
        <strain evidence="2 3">ULC18</strain>
    </source>
</reference>
<dbReference type="GO" id="GO:0004197">
    <property type="term" value="F:cysteine-type endopeptidase activity"/>
    <property type="evidence" value="ECO:0007669"/>
    <property type="project" value="InterPro"/>
</dbReference>
<dbReference type="InterPro" id="IPR029030">
    <property type="entry name" value="Caspase-like_dom_sf"/>
</dbReference>
<dbReference type="RefSeq" id="WP_106254594.1">
    <property type="nucleotide sequence ID" value="NZ_CAWNSW010000036.1"/>
</dbReference>
<dbReference type="Gene3D" id="3.40.50.1460">
    <property type="match status" value="1"/>
</dbReference>
<dbReference type="GO" id="GO:0006508">
    <property type="term" value="P:proteolysis"/>
    <property type="evidence" value="ECO:0007669"/>
    <property type="project" value="InterPro"/>
</dbReference>
<dbReference type="EMBL" id="PVWK01000011">
    <property type="protein sequence ID" value="PSB34917.1"/>
    <property type="molecule type" value="Genomic_DNA"/>
</dbReference>
<evidence type="ECO:0000259" key="1">
    <source>
        <dbReference type="Pfam" id="PF00656"/>
    </source>
</evidence>
<name>A0A2T1EQ99_9CYAN</name>
<proteinExistence type="predicted"/>
<dbReference type="Proteomes" id="UP000239576">
    <property type="component" value="Unassembled WGS sequence"/>
</dbReference>
<evidence type="ECO:0000313" key="2">
    <source>
        <dbReference type="EMBL" id="PSB34917.1"/>
    </source>
</evidence>
<dbReference type="AlphaFoldDB" id="A0A2T1EQ99"/>
<protein>
    <submittedName>
        <fullName evidence="2">Peptidase C14 caspase catalytic subunit p20</fullName>
    </submittedName>
</protein>
<gene>
    <name evidence="2" type="ORF">C7B82_01740</name>
</gene>
<accession>A0A2T1EQ99</accession>
<evidence type="ECO:0000313" key="3">
    <source>
        <dbReference type="Proteomes" id="UP000239576"/>
    </source>
</evidence>
<comment type="caution">
    <text evidence="2">The sequence shown here is derived from an EMBL/GenBank/DDBJ whole genome shotgun (WGS) entry which is preliminary data.</text>
</comment>
<reference evidence="3" key="1">
    <citation type="submission" date="2018-02" db="EMBL/GenBank/DDBJ databases">
        <authorList>
            <person name="Moore K."/>
            <person name="Momper L."/>
        </authorList>
    </citation>
    <scope>NUCLEOTIDE SEQUENCE [LARGE SCALE GENOMIC DNA]</scope>
    <source>
        <strain evidence="3">ULC18</strain>
    </source>
</reference>
<dbReference type="SUPFAM" id="SSF52129">
    <property type="entry name" value="Caspase-like"/>
    <property type="match status" value="1"/>
</dbReference>
<dbReference type="InterPro" id="IPR011600">
    <property type="entry name" value="Pept_C14_caspase"/>
</dbReference>
<organism evidence="2 3">
    <name type="scientific">Stenomitos frigidus ULC18</name>
    <dbReference type="NCBI Taxonomy" id="2107698"/>
    <lineage>
        <taxon>Bacteria</taxon>
        <taxon>Bacillati</taxon>
        <taxon>Cyanobacteriota</taxon>
        <taxon>Cyanophyceae</taxon>
        <taxon>Leptolyngbyales</taxon>
        <taxon>Leptolyngbyaceae</taxon>
        <taxon>Stenomitos</taxon>
    </lineage>
</organism>